<accession>A0A1E7KN07</accession>
<feature type="compositionally biased region" description="Low complexity" evidence="1">
    <location>
        <begin position="1"/>
        <end position="17"/>
    </location>
</feature>
<sequence>MSSTSSPSQAPSTSTPSRLALEEANAAIREFVAGRHAWTPADLEELARLRRVWMEAARLPVEEAA</sequence>
<dbReference type="OrthoDB" id="4287435at2"/>
<keyword evidence="3" id="KW-1185">Reference proteome</keyword>
<dbReference type="Proteomes" id="UP000176101">
    <property type="component" value="Unassembled WGS sequence"/>
</dbReference>
<comment type="caution">
    <text evidence="2">The sequence shown here is derived from an EMBL/GenBank/DDBJ whole genome shotgun (WGS) entry which is preliminary data.</text>
</comment>
<evidence type="ECO:0000256" key="1">
    <source>
        <dbReference type="SAM" id="MobiDB-lite"/>
    </source>
</evidence>
<dbReference type="EMBL" id="LJGU01000104">
    <property type="protein sequence ID" value="OEV05211.1"/>
    <property type="molecule type" value="Genomic_DNA"/>
</dbReference>
<gene>
    <name evidence="2" type="ORF">AN216_04075</name>
</gene>
<reference evidence="2 3" key="1">
    <citation type="journal article" date="2016" name="Front. Microbiol.">
        <title>Comparative Genomics Analysis of Streptomyces Species Reveals Their Adaptation to the Marine Environment and Their Diversity at the Genomic Level.</title>
        <authorList>
            <person name="Tian X."/>
            <person name="Zhang Z."/>
            <person name="Yang T."/>
            <person name="Chen M."/>
            <person name="Li J."/>
            <person name="Chen F."/>
            <person name="Yang J."/>
            <person name="Li W."/>
            <person name="Zhang B."/>
            <person name="Zhang Z."/>
            <person name="Wu J."/>
            <person name="Zhang C."/>
            <person name="Long L."/>
            <person name="Xiao J."/>
        </authorList>
    </citation>
    <scope>NUCLEOTIDE SEQUENCE [LARGE SCALE GENOMIC DNA]</scope>
    <source>
        <strain evidence="2 3">SCSIO 02100</strain>
    </source>
</reference>
<dbReference type="RefSeq" id="WP_070195198.1">
    <property type="nucleotide sequence ID" value="NZ_LJGU01000104.1"/>
</dbReference>
<name>A0A1E7KN07_9ACTN</name>
<feature type="region of interest" description="Disordered" evidence="1">
    <location>
        <begin position="1"/>
        <end position="20"/>
    </location>
</feature>
<evidence type="ECO:0000313" key="3">
    <source>
        <dbReference type="Proteomes" id="UP000176101"/>
    </source>
</evidence>
<protein>
    <submittedName>
        <fullName evidence="2">Uncharacterized protein</fullName>
    </submittedName>
</protein>
<organism evidence="2 3">
    <name type="scientific">Streptomyces oceani</name>
    <dbReference type="NCBI Taxonomy" id="1075402"/>
    <lineage>
        <taxon>Bacteria</taxon>
        <taxon>Bacillati</taxon>
        <taxon>Actinomycetota</taxon>
        <taxon>Actinomycetes</taxon>
        <taxon>Kitasatosporales</taxon>
        <taxon>Streptomycetaceae</taxon>
        <taxon>Streptomyces</taxon>
    </lineage>
</organism>
<evidence type="ECO:0000313" key="2">
    <source>
        <dbReference type="EMBL" id="OEV05211.1"/>
    </source>
</evidence>
<proteinExistence type="predicted"/>
<dbReference type="AlphaFoldDB" id="A0A1E7KN07"/>